<reference evidence="3" key="1">
    <citation type="journal article" date="2019" name="Int. J. Syst. Evol. Microbiol.">
        <title>The Global Catalogue of Microorganisms (GCM) 10K type strain sequencing project: providing services to taxonomists for standard genome sequencing and annotation.</title>
        <authorList>
            <consortium name="The Broad Institute Genomics Platform"/>
            <consortium name="The Broad Institute Genome Sequencing Center for Infectious Disease"/>
            <person name="Wu L."/>
            <person name="Ma J."/>
        </authorList>
    </citation>
    <scope>NUCLEOTIDE SEQUENCE [LARGE SCALE GENOMIC DNA]</scope>
    <source>
        <strain evidence="3">CCUG 56401</strain>
    </source>
</reference>
<dbReference type="Proteomes" id="UP001597018">
    <property type="component" value="Unassembled WGS sequence"/>
</dbReference>
<dbReference type="RefSeq" id="WP_263250872.1">
    <property type="nucleotide sequence ID" value="NZ_BAABLT010000033.1"/>
</dbReference>
<comment type="caution">
    <text evidence="2">The sequence shown here is derived from an EMBL/GenBank/DDBJ whole genome shotgun (WGS) entry which is preliminary data.</text>
</comment>
<keyword evidence="1" id="KW-1133">Transmembrane helix</keyword>
<gene>
    <name evidence="2" type="ORF">ACFQ16_04640</name>
</gene>
<keyword evidence="1" id="KW-0812">Transmembrane</keyword>
<feature type="transmembrane region" description="Helical" evidence="1">
    <location>
        <begin position="6"/>
        <end position="24"/>
    </location>
</feature>
<dbReference type="EMBL" id="JBHTIW010000002">
    <property type="protein sequence ID" value="MFD0919026.1"/>
    <property type="molecule type" value="Genomic_DNA"/>
</dbReference>
<name>A0ABW3FKK7_9PSEU</name>
<sequence length="71" mass="7867">MQLLHISALVLINLLIGALLVSALPTRQTRAQHTGAGEGAYDVWWLIDHVEAERQRLDEPTGRHHLRPPGG</sequence>
<evidence type="ECO:0000313" key="2">
    <source>
        <dbReference type="EMBL" id="MFD0919026.1"/>
    </source>
</evidence>
<keyword evidence="1" id="KW-0472">Membrane</keyword>
<organism evidence="2 3">
    <name type="scientific">Saccharopolyspora rosea</name>
    <dbReference type="NCBI Taxonomy" id="524884"/>
    <lineage>
        <taxon>Bacteria</taxon>
        <taxon>Bacillati</taxon>
        <taxon>Actinomycetota</taxon>
        <taxon>Actinomycetes</taxon>
        <taxon>Pseudonocardiales</taxon>
        <taxon>Pseudonocardiaceae</taxon>
        <taxon>Saccharopolyspora</taxon>
    </lineage>
</organism>
<proteinExistence type="predicted"/>
<keyword evidence="3" id="KW-1185">Reference proteome</keyword>
<accession>A0ABW3FKK7</accession>
<protein>
    <submittedName>
        <fullName evidence="2">Uncharacterized protein</fullName>
    </submittedName>
</protein>
<evidence type="ECO:0000256" key="1">
    <source>
        <dbReference type="SAM" id="Phobius"/>
    </source>
</evidence>
<evidence type="ECO:0000313" key="3">
    <source>
        <dbReference type="Proteomes" id="UP001597018"/>
    </source>
</evidence>